<sequence length="149" mass="17322">MVDTVTKETRSRIMARVRNKDTGPEMIVRRLVFSMRFRYRLHVGRLPGRPDLVFPGRRKVIFIHGCFWHRHEGCAQARIPKSRVEFWTAKLTANSDRDKRNIAALQELGWEVLVLWECELADSARLRQRISDFLGPAHTRGAGGLETRL</sequence>
<keyword evidence="2 6" id="KW-0255">Endonuclease</keyword>
<protein>
    <recommendedName>
        <fullName evidence="6">Very short patch repair endonuclease</fullName>
        <ecNumber evidence="6">3.1.-.-</ecNumber>
    </recommendedName>
</protein>
<keyword evidence="1 6" id="KW-0540">Nuclease</keyword>
<proteinExistence type="inferred from homology"/>
<evidence type="ECO:0000256" key="5">
    <source>
        <dbReference type="ARBA" id="ARBA00023204"/>
    </source>
</evidence>
<comment type="similarity">
    <text evidence="6">Belongs to the vsr family.</text>
</comment>
<evidence type="ECO:0000256" key="3">
    <source>
        <dbReference type="ARBA" id="ARBA00022763"/>
    </source>
</evidence>
<keyword evidence="3 6" id="KW-0227">DNA damage</keyword>
<evidence type="ECO:0000313" key="7">
    <source>
        <dbReference type="EMBL" id="AXK38511.1"/>
    </source>
</evidence>
<organism evidence="7 8">
    <name type="scientific">Crenobacter cavernae</name>
    <dbReference type="NCBI Taxonomy" id="2290923"/>
    <lineage>
        <taxon>Bacteria</taxon>
        <taxon>Pseudomonadati</taxon>
        <taxon>Pseudomonadota</taxon>
        <taxon>Betaproteobacteria</taxon>
        <taxon>Neisseriales</taxon>
        <taxon>Neisseriaceae</taxon>
        <taxon>Crenobacter</taxon>
    </lineage>
</organism>
<reference evidence="7 8" key="1">
    <citation type="submission" date="2018-07" db="EMBL/GenBank/DDBJ databases">
        <title>Crenobacter cavernae sp. nov., isolated from a karst cave.</title>
        <authorList>
            <person name="Zhu H."/>
        </authorList>
    </citation>
    <scope>NUCLEOTIDE SEQUENCE [LARGE SCALE GENOMIC DNA]</scope>
    <source>
        <strain evidence="7 8">K1W11S-77</strain>
    </source>
</reference>
<evidence type="ECO:0000313" key="8">
    <source>
        <dbReference type="Proteomes" id="UP000254537"/>
    </source>
</evidence>
<dbReference type="Gene3D" id="3.40.960.10">
    <property type="entry name" value="VSR Endonuclease"/>
    <property type="match status" value="1"/>
</dbReference>
<dbReference type="GO" id="GO:0004519">
    <property type="term" value="F:endonuclease activity"/>
    <property type="evidence" value="ECO:0007669"/>
    <property type="project" value="UniProtKB-KW"/>
</dbReference>
<dbReference type="OrthoDB" id="9801520at2"/>
<comment type="function">
    <text evidence="6">May nick specific sequences that contain T:G mispairs resulting from m5C-deamination.</text>
</comment>
<gene>
    <name evidence="7" type="primary">vsr</name>
    <name evidence="7" type="ORF">DWG20_03210</name>
</gene>
<dbReference type="GO" id="GO:0006298">
    <property type="term" value="P:mismatch repair"/>
    <property type="evidence" value="ECO:0007669"/>
    <property type="project" value="UniProtKB-UniRule"/>
</dbReference>
<dbReference type="Proteomes" id="UP000254537">
    <property type="component" value="Chromosome"/>
</dbReference>
<evidence type="ECO:0000256" key="1">
    <source>
        <dbReference type="ARBA" id="ARBA00022722"/>
    </source>
</evidence>
<keyword evidence="4 6" id="KW-0378">Hydrolase</keyword>
<dbReference type="KEGG" id="ccah:DWG20_03210"/>
<dbReference type="GO" id="GO:0016787">
    <property type="term" value="F:hydrolase activity"/>
    <property type="evidence" value="ECO:0007669"/>
    <property type="project" value="UniProtKB-KW"/>
</dbReference>
<dbReference type="InterPro" id="IPR011335">
    <property type="entry name" value="Restrct_endonuc-II-like"/>
</dbReference>
<evidence type="ECO:0000256" key="4">
    <source>
        <dbReference type="ARBA" id="ARBA00022801"/>
    </source>
</evidence>
<dbReference type="AlphaFoldDB" id="A0A345Y3K9"/>
<dbReference type="NCBIfam" id="TIGR00632">
    <property type="entry name" value="vsr"/>
    <property type="match status" value="1"/>
</dbReference>
<dbReference type="REBASE" id="265029">
    <property type="entry name" value="V.CspS77ORF3200P"/>
</dbReference>
<dbReference type="InterPro" id="IPR004603">
    <property type="entry name" value="DNA_mismatch_endonuc_vsr"/>
</dbReference>
<dbReference type="CDD" id="cd00221">
    <property type="entry name" value="Vsr"/>
    <property type="match status" value="1"/>
</dbReference>
<evidence type="ECO:0000256" key="6">
    <source>
        <dbReference type="PIRNR" id="PIRNR018267"/>
    </source>
</evidence>
<dbReference type="PIRSF" id="PIRSF018267">
    <property type="entry name" value="VSR_endonuc"/>
    <property type="match status" value="1"/>
</dbReference>
<dbReference type="Pfam" id="PF03852">
    <property type="entry name" value="Vsr"/>
    <property type="match status" value="1"/>
</dbReference>
<name>A0A345Y3K9_9NEIS</name>
<dbReference type="SUPFAM" id="SSF52980">
    <property type="entry name" value="Restriction endonuclease-like"/>
    <property type="match status" value="1"/>
</dbReference>
<accession>A0A345Y3K9</accession>
<dbReference type="RefSeq" id="WP_115432451.1">
    <property type="nucleotide sequence ID" value="NZ_CP031337.1"/>
</dbReference>
<evidence type="ECO:0000256" key="2">
    <source>
        <dbReference type="ARBA" id="ARBA00022759"/>
    </source>
</evidence>
<dbReference type="EC" id="3.1.-.-" evidence="6"/>
<dbReference type="EMBL" id="CP031337">
    <property type="protein sequence ID" value="AXK38511.1"/>
    <property type="molecule type" value="Genomic_DNA"/>
</dbReference>
<keyword evidence="5 6" id="KW-0234">DNA repair</keyword>